<accession>A0ABX3L112</accession>
<evidence type="ECO:0000313" key="7">
    <source>
        <dbReference type="Proteomes" id="UP000188820"/>
    </source>
</evidence>
<dbReference type="EMBL" id="MLAA01000001">
    <property type="protein sequence ID" value="OOF71455.1"/>
    <property type="molecule type" value="Genomic_DNA"/>
</dbReference>
<dbReference type="InterPro" id="IPR023485">
    <property type="entry name" value="Ptyr_pPase"/>
</dbReference>
<keyword evidence="7" id="KW-1185">Reference proteome</keyword>
<evidence type="ECO:0000313" key="6">
    <source>
        <dbReference type="EMBL" id="OOF71455.1"/>
    </source>
</evidence>
<dbReference type="PRINTS" id="PR00719">
    <property type="entry name" value="LMWPTPASE"/>
</dbReference>
<evidence type="ECO:0000256" key="1">
    <source>
        <dbReference type="ARBA" id="ARBA00011063"/>
    </source>
</evidence>
<dbReference type="Gene3D" id="3.40.50.2300">
    <property type="match status" value="1"/>
</dbReference>
<evidence type="ECO:0000256" key="4">
    <source>
        <dbReference type="ARBA" id="ARBA00022912"/>
    </source>
</evidence>
<dbReference type="SUPFAM" id="SSF52788">
    <property type="entry name" value="Phosphotyrosine protein phosphatases I"/>
    <property type="match status" value="1"/>
</dbReference>
<organism evidence="6 7">
    <name type="scientific">Rodentibacter caecimuris</name>
    <dbReference type="NCBI Taxonomy" id="1796644"/>
    <lineage>
        <taxon>Bacteria</taxon>
        <taxon>Pseudomonadati</taxon>
        <taxon>Pseudomonadota</taxon>
        <taxon>Gammaproteobacteria</taxon>
        <taxon>Pasteurellales</taxon>
        <taxon>Pasteurellaceae</taxon>
        <taxon>Rodentibacter</taxon>
    </lineage>
</organism>
<dbReference type="PANTHER" id="PTHR11717:SF7">
    <property type="entry name" value="LOW MOLECULAR WEIGHT PHOSPHOTYROSINE PROTEIN PHOSPHATASE"/>
    <property type="match status" value="1"/>
</dbReference>
<gene>
    <name evidence="6" type="ORF">BKG89_00030</name>
</gene>
<dbReference type="PANTHER" id="PTHR11717">
    <property type="entry name" value="LOW MOLECULAR WEIGHT PROTEIN TYROSINE PHOSPHATASE"/>
    <property type="match status" value="1"/>
</dbReference>
<dbReference type="InterPro" id="IPR050438">
    <property type="entry name" value="LMW_PTPase"/>
</dbReference>
<dbReference type="EC" id="3.1.3.48" evidence="2"/>
<dbReference type="RefSeq" id="WP_077462150.1">
    <property type="nucleotide sequence ID" value="NZ_MLAA01000001.1"/>
</dbReference>
<sequence length="159" mass="18310">MKVVNILFVCLGNICRSPMAEYIMRNKVDKAGLAQCIHIESAGTSGWHNGENMHCGTTEILDLHKIPSQGFSSRKVRSEDWQHFDYIVAMDNNNLQDLETLFGKHPKLFQITILCENLGIDHIPDPWYTRDFKQTYELLDQCCDALLQKVKQENRLSIL</sequence>
<name>A0ABX3L112_9PAST</name>
<comment type="similarity">
    <text evidence="1">Belongs to the low molecular weight phosphotyrosine protein phosphatase family.</text>
</comment>
<dbReference type="Proteomes" id="UP000188820">
    <property type="component" value="Unassembled WGS sequence"/>
</dbReference>
<keyword evidence="3" id="KW-0378">Hydrolase</keyword>
<dbReference type="SMART" id="SM00226">
    <property type="entry name" value="LMWPc"/>
    <property type="match status" value="1"/>
</dbReference>
<protein>
    <recommendedName>
        <fullName evidence="2">protein-tyrosine-phosphatase</fullName>
        <ecNumber evidence="2">3.1.3.48</ecNumber>
    </recommendedName>
</protein>
<feature type="domain" description="Phosphotyrosine protein phosphatase I" evidence="5">
    <location>
        <begin position="4"/>
        <end position="149"/>
    </location>
</feature>
<dbReference type="Pfam" id="PF01451">
    <property type="entry name" value="LMWPc"/>
    <property type="match status" value="1"/>
</dbReference>
<evidence type="ECO:0000259" key="5">
    <source>
        <dbReference type="SMART" id="SM00226"/>
    </source>
</evidence>
<evidence type="ECO:0000256" key="3">
    <source>
        <dbReference type="ARBA" id="ARBA00022801"/>
    </source>
</evidence>
<proteinExistence type="inferred from homology"/>
<dbReference type="CDD" id="cd16343">
    <property type="entry name" value="LMWPTP"/>
    <property type="match status" value="1"/>
</dbReference>
<evidence type="ECO:0000256" key="2">
    <source>
        <dbReference type="ARBA" id="ARBA00013064"/>
    </source>
</evidence>
<reference evidence="6 7" key="1">
    <citation type="submission" date="2016-10" db="EMBL/GenBank/DDBJ databases">
        <title>Rodentibacter gen. nov. and new species.</title>
        <authorList>
            <person name="Christensen H."/>
        </authorList>
    </citation>
    <scope>NUCLEOTIDE SEQUENCE [LARGE SCALE GENOMIC DNA]</scope>
    <source>
        <strain evidence="6 7">1998236014</strain>
    </source>
</reference>
<dbReference type="InterPro" id="IPR017867">
    <property type="entry name" value="Tyr_phospatase_low_mol_wt"/>
</dbReference>
<keyword evidence="4" id="KW-0904">Protein phosphatase</keyword>
<dbReference type="InterPro" id="IPR036196">
    <property type="entry name" value="Ptyr_pPase_sf"/>
</dbReference>
<comment type="caution">
    <text evidence="6">The sequence shown here is derived from an EMBL/GenBank/DDBJ whole genome shotgun (WGS) entry which is preliminary data.</text>
</comment>